<feature type="non-terminal residue" evidence="3">
    <location>
        <position position="703"/>
    </location>
</feature>
<reference evidence="3 4" key="1">
    <citation type="submission" date="2023-12" db="EMBL/GenBank/DDBJ databases">
        <title>A high-quality genome assembly for Dillenia turbinata (Dilleniales).</title>
        <authorList>
            <person name="Chanderbali A."/>
        </authorList>
    </citation>
    <scope>NUCLEOTIDE SEQUENCE [LARGE SCALE GENOMIC DNA]</scope>
    <source>
        <strain evidence="3">LSX21</strain>
        <tissue evidence="3">Leaf</tissue>
    </source>
</reference>
<dbReference type="AlphaFoldDB" id="A0AAN8UZ56"/>
<evidence type="ECO:0000259" key="2">
    <source>
        <dbReference type="PROSITE" id="PS50076"/>
    </source>
</evidence>
<dbReference type="PANTHER" id="PTHR44137">
    <property type="entry name" value="BNAC03G44070D PROTEIN"/>
    <property type="match status" value="1"/>
</dbReference>
<dbReference type="InterPro" id="IPR056988">
    <property type="entry name" value="Zn_ribbon_pln"/>
</dbReference>
<gene>
    <name evidence="3" type="ORF">RJ641_008996</name>
</gene>
<feature type="region of interest" description="Disordered" evidence="1">
    <location>
        <begin position="668"/>
        <end position="688"/>
    </location>
</feature>
<feature type="compositionally biased region" description="Low complexity" evidence="1">
    <location>
        <begin position="262"/>
        <end position="277"/>
    </location>
</feature>
<feature type="region of interest" description="Disordered" evidence="1">
    <location>
        <begin position="229"/>
        <end position="307"/>
    </location>
</feature>
<sequence>MEYNKDEANRAKEIAERKFAEKDFVGAKKFALKANNLYPGLEGIMNLIAIITIYVSSEKKINGEVDYYEVLGVHPSIDDETMRKQYKKLARVLHPDKNRALGAEGAFKILSEAWSCLSDTTRRKKYDQKRNSCPSTPESFWTLCPHCNLHLKYLRRYLNGFLRCLKCRGAFTAMETLPPFLHGYESYASMQQIFAAKDAGSQEAVFFESDSTGRGSSDAPSTFMFQEVQESPKGGHEETPAAATGVRVCKRKATTSKRKGADVASVSSDNASCSSQSEEQPNKKRCTGEMRSKNKNGEKQVPVGNRGVGAETVHGHWEGGARHRVNVPGSTSSRSMRDISQPKIRSMLVAISKEQIEKKLGVWMLDAASKISSLQKEKGNGNNPVQVVGVENAVNPSSAVTGVESGEEAAAAVSMNVPDSDFHDFDEDRTERQFGKNQVWAVYDDVDGMPRYYAMVHKVISLKPFQMQISWLNSKSNSEFGPQNWIASGFSKTSGIFWVGKRLINKSINSFSHKVHWTRGSRGSIVIYPRKGDIWALYRNWSLDWNELTPDEVIQKYDMVEVLEDYNETQGVTVAPLVKVPGFKSVFHRRLDSGKQMTIPREKIFCFSHQVPSCVLHGKEAQNLPEDCLELDPAALPSELLEVLEEVDDGAKLENTEKTRGVTPWVINGTSEEAPVENARTSELKETKEGKNWFDRTSFASES</sequence>
<name>A0AAN8UZ56_9MAGN</name>
<dbReference type="InterPro" id="IPR036869">
    <property type="entry name" value="J_dom_sf"/>
</dbReference>
<dbReference type="PROSITE" id="PS50076">
    <property type="entry name" value="DNAJ_2"/>
    <property type="match status" value="1"/>
</dbReference>
<dbReference type="SMART" id="SM00271">
    <property type="entry name" value="DnaJ"/>
    <property type="match status" value="1"/>
</dbReference>
<accession>A0AAN8UZ56</accession>
<organism evidence="3 4">
    <name type="scientific">Dillenia turbinata</name>
    <dbReference type="NCBI Taxonomy" id="194707"/>
    <lineage>
        <taxon>Eukaryota</taxon>
        <taxon>Viridiplantae</taxon>
        <taxon>Streptophyta</taxon>
        <taxon>Embryophyta</taxon>
        <taxon>Tracheophyta</taxon>
        <taxon>Spermatophyta</taxon>
        <taxon>Magnoliopsida</taxon>
        <taxon>eudicotyledons</taxon>
        <taxon>Gunneridae</taxon>
        <taxon>Pentapetalae</taxon>
        <taxon>Dilleniales</taxon>
        <taxon>Dilleniaceae</taxon>
        <taxon>Dillenia</taxon>
    </lineage>
</organism>
<dbReference type="InterPro" id="IPR018253">
    <property type="entry name" value="DnaJ_domain_CS"/>
</dbReference>
<dbReference type="CDD" id="cd06257">
    <property type="entry name" value="DnaJ"/>
    <property type="match status" value="1"/>
</dbReference>
<dbReference type="Proteomes" id="UP001370490">
    <property type="component" value="Unassembled WGS sequence"/>
</dbReference>
<feature type="compositionally biased region" description="Basic residues" evidence="1">
    <location>
        <begin position="248"/>
        <end position="258"/>
    </location>
</feature>
<keyword evidence="4" id="KW-1185">Reference proteome</keyword>
<evidence type="ECO:0000313" key="3">
    <source>
        <dbReference type="EMBL" id="KAK6924670.1"/>
    </source>
</evidence>
<dbReference type="InterPro" id="IPR024593">
    <property type="entry name" value="DUF3444"/>
</dbReference>
<proteinExistence type="predicted"/>
<protein>
    <recommendedName>
        <fullName evidence="2">J domain-containing protein</fullName>
    </recommendedName>
</protein>
<dbReference type="PROSITE" id="PS00636">
    <property type="entry name" value="DNAJ_1"/>
    <property type="match status" value="1"/>
</dbReference>
<evidence type="ECO:0000256" key="1">
    <source>
        <dbReference type="SAM" id="MobiDB-lite"/>
    </source>
</evidence>
<dbReference type="Pfam" id="PF11926">
    <property type="entry name" value="DUF3444"/>
    <property type="match status" value="1"/>
</dbReference>
<feature type="compositionally biased region" description="Basic and acidic residues" evidence="1">
    <location>
        <begin position="280"/>
        <end position="298"/>
    </location>
</feature>
<dbReference type="InterPro" id="IPR001623">
    <property type="entry name" value="DnaJ_domain"/>
</dbReference>
<dbReference type="Gene3D" id="1.10.287.110">
    <property type="entry name" value="DnaJ domain"/>
    <property type="match status" value="1"/>
</dbReference>
<evidence type="ECO:0000313" key="4">
    <source>
        <dbReference type="Proteomes" id="UP001370490"/>
    </source>
</evidence>
<feature type="domain" description="J" evidence="2">
    <location>
        <begin position="66"/>
        <end position="130"/>
    </location>
</feature>
<comment type="caution">
    <text evidence="3">The sequence shown here is derived from an EMBL/GenBank/DDBJ whole genome shotgun (WGS) entry which is preliminary data.</text>
</comment>
<dbReference type="EMBL" id="JBAMMX010000016">
    <property type="protein sequence ID" value="KAK6924670.1"/>
    <property type="molecule type" value="Genomic_DNA"/>
</dbReference>
<dbReference type="Pfam" id="PF23551">
    <property type="entry name" value="Zn_ribbon_20"/>
    <property type="match status" value="1"/>
</dbReference>
<dbReference type="SUPFAM" id="SSF46565">
    <property type="entry name" value="Chaperone J-domain"/>
    <property type="match status" value="1"/>
</dbReference>
<dbReference type="Pfam" id="PF00226">
    <property type="entry name" value="DnaJ"/>
    <property type="match status" value="1"/>
</dbReference>
<dbReference type="PRINTS" id="PR00625">
    <property type="entry name" value="JDOMAIN"/>
</dbReference>
<dbReference type="PANTHER" id="PTHR44137:SF32">
    <property type="entry name" value="DNAJ HEAT SHOCK AMINO-TERMINAL DOMAIN PROTEIN"/>
    <property type="match status" value="1"/>
</dbReference>